<evidence type="ECO:0000256" key="1">
    <source>
        <dbReference type="SAM" id="Coils"/>
    </source>
</evidence>
<protein>
    <submittedName>
        <fullName evidence="3">Uncharacterized protein</fullName>
    </submittedName>
</protein>
<dbReference type="Proteomes" id="UP000293360">
    <property type="component" value="Unassembled WGS sequence"/>
</dbReference>
<accession>A0A4Q4TK63</accession>
<evidence type="ECO:0000313" key="3">
    <source>
        <dbReference type="EMBL" id="RYP07451.1"/>
    </source>
</evidence>
<evidence type="ECO:0000256" key="2">
    <source>
        <dbReference type="SAM" id="MobiDB-lite"/>
    </source>
</evidence>
<evidence type="ECO:0000313" key="4">
    <source>
        <dbReference type="Proteomes" id="UP000293360"/>
    </source>
</evidence>
<organism evidence="3 4">
    <name type="scientific">Monosporascus ibericus</name>
    <dbReference type="NCBI Taxonomy" id="155417"/>
    <lineage>
        <taxon>Eukaryota</taxon>
        <taxon>Fungi</taxon>
        <taxon>Dikarya</taxon>
        <taxon>Ascomycota</taxon>
        <taxon>Pezizomycotina</taxon>
        <taxon>Sordariomycetes</taxon>
        <taxon>Xylariomycetidae</taxon>
        <taxon>Xylariales</taxon>
        <taxon>Xylariales incertae sedis</taxon>
        <taxon>Monosporascus</taxon>
    </lineage>
</organism>
<comment type="caution">
    <text evidence="3">The sequence shown here is derived from an EMBL/GenBank/DDBJ whole genome shotgun (WGS) entry which is preliminary data.</text>
</comment>
<feature type="coiled-coil region" evidence="1">
    <location>
        <begin position="62"/>
        <end position="96"/>
    </location>
</feature>
<keyword evidence="1" id="KW-0175">Coiled coil</keyword>
<feature type="region of interest" description="Disordered" evidence="2">
    <location>
        <begin position="1"/>
        <end position="51"/>
    </location>
</feature>
<sequence>MGPAMSDEKMGRHGEYWEHSYQRSRGSNPARDRELTNSWRNRGDQCHTSTSSFDLGLRPRSFAELTDERMLLLDELQRHDEEARDLFATLAAADERVSGSENFEERDHSQRHRGYLRRRVEDAVDKEREILLRLSELSVEIQCRERWCQVRRDREAELSGQMEPPARYSYWNHWLPHRPSLAPPSWPPATPFAAPYDGLQCSGARLFQPAFPPFQTDAPDGFRQPPNPVYSLCSTVPPKCSDNVWEPAEVPADCSSLQSPSQKLTCEGFISPENTMTRALGHRRKSLP</sequence>
<dbReference type="OrthoDB" id="5226586at2759"/>
<gene>
    <name evidence="3" type="ORF">DL764_002458</name>
</gene>
<dbReference type="EMBL" id="QJNU01000096">
    <property type="protein sequence ID" value="RYP07451.1"/>
    <property type="molecule type" value="Genomic_DNA"/>
</dbReference>
<feature type="compositionally biased region" description="Basic and acidic residues" evidence="2">
    <location>
        <begin position="30"/>
        <end position="45"/>
    </location>
</feature>
<name>A0A4Q4TK63_9PEZI</name>
<reference evidence="3 4" key="1">
    <citation type="submission" date="2018-06" db="EMBL/GenBank/DDBJ databases">
        <title>Complete Genomes of Monosporascus.</title>
        <authorList>
            <person name="Robinson A.J."/>
            <person name="Natvig D.O."/>
        </authorList>
    </citation>
    <scope>NUCLEOTIDE SEQUENCE [LARGE SCALE GENOMIC DNA]</scope>
    <source>
        <strain evidence="3 4">CBS 110550</strain>
    </source>
</reference>
<feature type="compositionally biased region" description="Basic and acidic residues" evidence="2">
    <location>
        <begin position="1"/>
        <end position="21"/>
    </location>
</feature>
<dbReference type="AlphaFoldDB" id="A0A4Q4TK63"/>
<proteinExistence type="predicted"/>
<keyword evidence="4" id="KW-1185">Reference proteome</keyword>